<dbReference type="Pfam" id="PF03527">
    <property type="entry name" value="RHS"/>
    <property type="match status" value="1"/>
</dbReference>
<dbReference type="Pfam" id="PF18431">
    <property type="entry name" value="RNAse_A_bac"/>
    <property type="match status" value="1"/>
</dbReference>
<dbReference type="Gene3D" id="2.180.10.10">
    <property type="entry name" value="RHS repeat-associated core"/>
    <property type="match status" value="1"/>
</dbReference>
<dbReference type="InterPro" id="IPR001826">
    <property type="entry name" value="RHS"/>
</dbReference>
<evidence type="ECO:0000313" key="4">
    <source>
        <dbReference type="Proteomes" id="UP001236748"/>
    </source>
</evidence>
<dbReference type="InterPro" id="IPR041436">
    <property type="entry name" value="RNAse_A_bac"/>
</dbReference>
<dbReference type="EMBL" id="CP117450">
    <property type="protein sequence ID" value="WLH09984.1"/>
    <property type="molecule type" value="Genomic_DNA"/>
</dbReference>
<gene>
    <name evidence="3" type="ORF">PSH67_16990</name>
</gene>
<feature type="domain" description="Bacterial CdiA-CT RNAse A" evidence="2">
    <location>
        <begin position="134"/>
        <end position="195"/>
    </location>
</feature>
<feature type="domain" description="RHS protein conserved region" evidence="1">
    <location>
        <begin position="12"/>
        <end position="44"/>
    </location>
</feature>
<proteinExistence type="predicted"/>
<dbReference type="InterPro" id="IPR022385">
    <property type="entry name" value="Rhs_assc_core"/>
</dbReference>
<accession>A0ABY9G3B4</accession>
<reference evidence="3 4" key="1">
    <citation type="submission" date="2023-02" db="EMBL/GenBank/DDBJ databases">
        <title>Evolution of Hrp T3SS in non-pathogenic Pseudomonas fluorescens.</title>
        <authorList>
            <person name="Liao K."/>
            <person name="Wei H."/>
            <person name="Gu Y."/>
        </authorList>
    </citation>
    <scope>NUCLEOTIDE SEQUENCE [LARGE SCALE GENOMIC DNA]</scope>
    <source>
        <strain evidence="3 4">FP2043</strain>
    </source>
</reference>
<name>A0ABY9G3B4_9PSED</name>
<dbReference type="PRINTS" id="PR00394">
    <property type="entry name" value="RHSPROTEIN"/>
</dbReference>
<sequence>MEGFDPKETKAYHYQLDHLGTPQELTAPDGEIVWSTHYRACGEISRLDIGKVDNPLRFQGQYFDQESGLHYNRYRYYNPDIGRYLTPDPVKLAGGINAYLYVPNPTGWIDPLGLSCKIGNCPGSVLDTHEKAGGHLIKKHVAQTRTQLTARLNFEPHIPAASTFKNQEEAEALVSKSLNTHRHEILKFLEGKKGQIYNLR</sequence>
<protein>
    <submittedName>
        <fullName evidence="3">RHS domain-containing protein</fullName>
    </submittedName>
</protein>
<dbReference type="NCBIfam" id="TIGR03696">
    <property type="entry name" value="Rhs_assc_core"/>
    <property type="match status" value="1"/>
</dbReference>
<evidence type="ECO:0000259" key="1">
    <source>
        <dbReference type="Pfam" id="PF03527"/>
    </source>
</evidence>
<dbReference type="InterPro" id="IPR050708">
    <property type="entry name" value="T6SS_VgrG/RHS"/>
</dbReference>
<dbReference type="PANTHER" id="PTHR32305">
    <property type="match status" value="1"/>
</dbReference>
<evidence type="ECO:0000259" key="2">
    <source>
        <dbReference type="Pfam" id="PF18431"/>
    </source>
</evidence>
<organism evidence="3 4">
    <name type="scientific">Pseudomonas lurida</name>
    <dbReference type="NCBI Taxonomy" id="244566"/>
    <lineage>
        <taxon>Bacteria</taxon>
        <taxon>Pseudomonadati</taxon>
        <taxon>Pseudomonadota</taxon>
        <taxon>Gammaproteobacteria</taxon>
        <taxon>Pseudomonadales</taxon>
        <taxon>Pseudomonadaceae</taxon>
        <taxon>Pseudomonas</taxon>
    </lineage>
</organism>
<keyword evidence="4" id="KW-1185">Reference proteome</keyword>
<evidence type="ECO:0000313" key="3">
    <source>
        <dbReference type="EMBL" id="WLH09984.1"/>
    </source>
</evidence>
<dbReference type="Proteomes" id="UP001236748">
    <property type="component" value="Chromosome"/>
</dbReference>
<dbReference type="PANTHER" id="PTHR32305:SF15">
    <property type="entry name" value="PROTEIN RHSA-RELATED"/>
    <property type="match status" value="1"/>
</dbReference>